<dbReference type="EMBL" id="ASPP01020724">
    <property type="protein sequence ID" value="ETO13241.1"/>
    <property type="molecule type" value="Genomic_DNA"/>
</dbReference>
<protein>
    <submittedName>
        <fullName evidence="1">Uncharacterized protein</fullName>
    </submittedName>
</protein>
<name>X6MHV3_RETFI</name>
<evidence type="ECO:0000313" key="2">
    <source>
        <dbReference type="Proteomes" id="UP000023152"/>
    </source>
</evidence>
<sequence>MVNTGACELQINLGECETEEEILDAIEQSRKMTRLIISAVQKGSKFEVSQIMEHYGLPMTSRLHFKVVNVVMEQWVSYFFFSLLSCKFFFFLERICFFSLLFHQLIHVSYKNKTFFHFKKRKGEEEGGKKKLTSQINKRNEEQIFNVLKKNKFAMDKLKQSVSKGTIAVSDLLSEWELPIGALQSKIIRRIQDHFKEEVSEEIQLVTFLCMLCAFFLLDQYDYYNNPLLFRLFPLATKCTSK</sequence>
<evidence type="ECO:0000313" key="1">
    <source>
        <dbReference type="EMBL" id="ETO13241.1"/>
    </source>
</evidence>
<dbReference type="Proteomes" id="UP000023152">
    <property type="component" value="Unassembled WGS sequence"/>
</dbReference>
<organism evidence="1 2">
    <name type="scientific">Reticulomyxa filosa</name>
    <dbReference type="NCBI Taxonomy" id="46433"/>
    <lineage>
        <taxon>Eukaryota</taxon>
        <taxon>Sar</taxon>
        <taxon>Rhizaria</taxon>
        <taxon>Retaria</taxon>
        <taxon>Foraminifera</taxon>
        <taxon>Monothalamids</taxon>
        <taxon>Reticulomyxidae</taxon>
        <taxon>Reticulomyxa</taxon>
    </lineage>
</organism>
<accession>X6MHV3</accession>
<reference evidence="1 2" key="1">
    <citation type="journal article" date="2013" name="Curr. Biol.">
        <title>The Genome of the Foraminiferan Reticulomyxa filosa.</title>
        <authorList>
            <person name="Glockner G."/>
            <person name="Hulsmann N."/>
            <person name="Schleicher M."/>
            <person name="Noegel A.A."/>
            <person name="Eichinger L."/>
            <person name="Gallinger C."/>
            <person name="Pawlowski J."/>
            <person name="Sierra R."/>
            <person name="Euteneuer U."/>
            <person name="Pillet L."/>
            <person name="Moustafa A."/>
            <person name="Platzer M."/>
            <person name="Groth M."/>
            <person name="Szafranski K."/>
            <person name="Schliwa M."/>
        </authorList>
    </citation>
    <scope>NUCLEOTIDE SEQUENCE [LARGE SCALE GENOMIC DNA]</scope>
</reference>
<comment type="caution">
    <text evidence="1">The sequence shown here is derived from an EMBL/GenBank/DDBJ whole genome shotgun (WGS) entry which is preliminary data.</text>
</comment>
<proteinExistence type="predicted"/>
<gene>
    <name evidence="1" type="ORF">RFI_24135</name>
</gene>
<dbReference type="AlphaFoldDB" id="X6MHV3"/>
<keyword evidence="2" id="KW-1185">Reference proteome</keyword>